<gene>
    <name evidence="2" type="ORF">ACEU3E_10945</name>
</gene>
<evidence type="ECO:0000313" key="2">
    <source>
        <dbReference type="EMBL" id="MFB0842688.1"/>
    </source>
</evidence>
<protein>
    <submittedName>
        <fullName evidence="2">YbaK/EbsC family protein</fullName>
    </submittedName>
</protein>
<dbReference type="InterPro" id="IPR007214">
    <property type="entry name" value="YbaK/aa-tRNA-synth-assoc-dom"/>
</dbReference>
<accession>A0ABV4UXZ8</accession>
<proteinExistence type="predicted"/>
<name>A0ABV4UXZ8_9BACL</name>
<dbReference type="RefSeq" id="WP_373950701.1">
    <property type="nucleotide sequence ID" value="NZ_JBHDLN010000004.1"/>
</dbReference>
<organism evidence="2 3">
    <name type="scientific">Paenibacillus oleatilyticus</name>
    <dbReference type="NCBI Taxonomy" id="2594886"/>
    <lineage>
        <taxon>Bacteria</taxon>
        <taxon>Bacillati</taxon>
        <taxon>Bacillota</taxon>
        <taxon>Bacilli</taxon>
        <taxon>Bacillales</taxon>
        <taxon>Paenibacillaceae</taxon>
        <taxon>Paenibacillus</taxon>
    </lineage>
</organism>
<feature type="domain" description="YbaK/aminoacyl-tRNA synthetase-associated" evidence="1">
    <location>
        <begin position="31"/>
        <end position="148"/>
    </location>
</feature>
<dbReference type="SUPFAM" id="SSF55826">
    <property type="entry name" value="YbaK/ProRS associated domain"/>
    <property type="match status" value="1"/>
</dbReference>
<dbReference type="InterPro" id="IPR036754">
    <property type="entry name" value="YbaK/aa-tRNA-synt-asso_dom_sf"/>
</dbReference>
<dbReference type="PANTHER" id="PTHR30411">
    <property type="entry name" value="CYTOPLASMIC PROTEIN"/>
    <property type="match status" value="1"/>
</dbReference>
<evidence type="ECO:0000313" key="3">
    <source>
        <dbReference type="Proteomes" id="UP001575622"/>
    </source>
</evidence>
<keyword evidence="3" id="KW-1185">Reference proteome</keyword>
<dbReference type="Pfam" id="PF04073">
    <property type="entry name" value="tRNA_edit"/>
    <property type="match status" value="1"/>
</dbReference>
<dbReference type="Gene3D" id="3.90.960.10">
    <property type="entry name" value="YbaK/aminoacyl-tRNA synthetase-associated domain"/>
    <property type="match status" value="1"/>
</dbReference>
<reference evidence="2 3" key="1">
    <citation type="submission" date="2024-09" db="EMBL/GenBank/DDBJ databases">
        <authorList>
            <person name="Makale K.P.P."/>
            <person name="Makhzoum A."/>
            <person name="Rantong G."/>
            <person name="Rahube T.O."/>
        </authorList>
    </citation>
    <scope>NUCLEOTIDE SEQUENCE [LARGE SCALE GENOMIC DNA]</scope>
    <source>
        <strain evidence="2 3">KM_D13</strain>
    </source>
</reference>
<evidence type="ECO:0000259" key="1">
    <source>
        <dbReference type="Pfam" id="PF04073"/>
    </source>
</evidence>
<dbReference type="Proteomes" id="UP001575622">
    <property type="component" value="Unassembled WGS sequence"/>
</dbReference>
<comment type="caution">
    <text evidence="2">The sequence shown here is derived from an EMBL/GenBank/DDBJ whole genome shotgun (WGS) entry which is preliminary data.</text>
</comment>
<dbReference type="EMBL" id="JBHDLN010000004">
    <property type="protein sequence ID" value="MFB0842688.1"/>
    <property type="molecule type" value="Genomic_DNA"/>
</dbReference>
<sequence>MNSQLKESAQRVQDKLTDLGYPNRVVELPDSARTAQEAADAIGCEVAQIAKSIIFRLKPSNKPLLVVASGVNRVDEKLISSRIDDKLVKADADFVREHTGFVIGGVAPIGHPEPILTMIDEELFLYPTLWAAAGHPKAVFELTPDELVAMTHGQVTSVKKE</sequence>
<dbReference type="CDD" id="cd04333">
    <property type="entry name" value="ProX_deacylase"/>
    <property type="match status" value="1"/>
</dbReference>
<dbReference type="PANTHER" id="PTHR30411:SF1">
    <property type="entry name" value="CYTOPLASMIC PROTEIN"/>
    <property type="match status" value="1"/>
</dbReference>